<keyword evidence="2" id="KW-0695">RNA-directed DNA polymerase</keyword>
<proteinExistence type="predicted"/>
<dbReference type="Proteomes" id="UP000499080">
    <property type="component" value="Unassembled WGS sequence"/>
</dbReference>
<keyword evidence="3" id="KW-1185">Reference proteome</keyword>
<protein>
    <submittedName>
        <fullName evidence="2">Putative RNA-directed DNA polymerase from transposon X-element</fullName>
    </submittedName>
</protein>
<dbReference type="PROSITE" id="PS50878">
    <property type="entry name" value="RT_POL"/>
    <property type="match status" value="1"/>
</dbReference>
<dbReference type="CDD" id="cd01650">
    <property type="entry name" value="RT_nLTR_like"/>
    <property type="match status" value="1"/>
</dbReference>
<dbReference type="AlphaFoldDB" id="A0A4Y2LG45"/>
<dbReference type="OrthoDB" id="6783807at2759"/>
<dbReference type="Pfam" id="PF00078">
    <property type="entry name" value="RVT_1"/>
    <property type="match status" value="1"/>
</dbReference>
<dbReference type="InterPro" id="IPR000477">
    <property type="entry name" value="RT_dom"/>
</dbReference>
<keyword evidence="2" id="KW-0808">Transferase</keyword>
<dbReference type="Gene3D" id="3.60.10.10">
    <property type="entry name" value="Endonuclease/exonuclease/phosphatase"/>
    <property type="match status" value="1"/>
</dbReference>
<gene>
    <name evidence="2" type="primary">X-elementORF2_83</name>
    <name evidence="2" type="ORF">AVEN_22196_1</name>
</gene>
<dbReference type="InterPro" id="IPR005135">
    <property type="entry name" value="Endo/exonuclease/phosphatase"/>
</dbReference>
<dbReference type="InterPro" id="IPR036691">
    <property type="entry name" value="Endo/exonu/phosph_ase_sf"/>
</dbReference>
<dbReference type="EMBL" id="BGPR01118251">
    <property type="protein sequence ID" value="GBN12307.1"/>
    <property type="molecule type" value="Genomic_DNA"/>
</dbReference>
<reference evidence="2 3" key="1">
    <citation type="journal article" date="2019" name="Sci. Rep.">
        <title>Orb-weaving spider Araneus ventricosus genome elucidates the spidroin gene catalogue.</title>
        <authorList>
            <person name="Kono N."/>
            <person name="Nakamura H."/>
            <person name="Ohtoshi R."/>
            <person name="Moran D.A.P."/>
            <person name="Shinohara A."/>
            <person name="Yoshida Y."/>
            <person name="Fujiwara M."/>
            <person name="Mori M."/>
            <person name="Tomita M."/>
            <person name="Arakawa K."/>
        </authorList>
    </citation>
    <scope>NUCLEOTIDE SEQUENCE [LARGE SCALE GENOMIC DNA]</scope>
</reference>
<dbReference type="PANTHER" id="PTHR36688">
    <property type="entry name" value="ENDO/EXONUCLEASE/PHOSPHATASE DOMAIN-CONTAINING PROTEIN"/>
    <property type="match status" value="1"/>
</dbReference>
<feature type="domain" description="Reverse transcriptase" evidence="1">
    <location>
        <begin position="286"/>
        <end position="552"/>
    </location>
</feature>
<name>A0A4Y2LG45_ARAVE</name>
<evidence type="ECO:0000313" key="2">
    <source>
        <dbReference type="EMBL" id="GBN12307.1"/>
    </source>
</evidence>
<dbReference type="PANTHER" id="PTHR36688:SF1">
    <property type="entry name" value="ENDONUCLEASE_EXONUCLEASE_PHOSPHATASE DOMAIN-CONTAINING PROTEIN"/>
    <property type="match status" value="1"/>
</dbReference>
<keyword evidence="2" id="KW-0548">Nucleotidyltransferase</keyword>
<evidence type="ECO:0000259" key="1">
    <source>
        <dbReference type="PROSITE" id="PS50878"/>
    </source>
</evidence>
<comment type="caution">
    <text evidence="2">The sequence shown here is derived from an EMBL/GenBank/DDBJ whole genome shotgun (WGS) entry which is preliminary data.</text>
</comment>
<organism evidence="2 3">
    <name type="scientific">Araneus ventricosus</name>
    <name type="common">Orbweaver spider</name>
    <name type="synonym">Epeira ventricosa</name>
    <dbReference type="NCBI Taxonomy" id="182803"/>
    <lineage>
        <taxon>Eukaryota</taxon>
        <taxon>Metazoa</taxon>
        <taxon>Ecdysozoa</taxon>
        <taxon>Arthropoda</taxon>
        <taxon>Chelicerata</taxon>
        <taxon>Arachnida</taxon>
        <taxon>Araneae</taxon>
        <taxon>Araneomorphae</taxon>
        <taxon>Entelegynae</taxon>
        <taxon>Araneoidea</taxon>
        <taxon>Araneidae</taxon>
        <taxon>Araneus</taxon>
    </lineage>
</organism>
<accession>A0A4Y2LG45</accession>
<dbReference type="SUPFAM" id="SSF56672">
    <property type="entry name" value="DNA/RNA polymerases"/>
    <property type="match status" value="1"/>
</dbReference>
<feature type="non-terminal residue" evidence="2">
    <location>
        <position position="1"/>
    </location>
</feature>
<dbReference type="Pfam" id="PF14529">
    <property type="entry name" value="Exo_endo_phos_2"/>
    <property type="match status" value="1"/>
</dbReference>
<dbReference type="InterPro" id="IPR043502">
    <property type="entry name" value="DNA/RNA_pol_sf"/>
</dbReference>
<evidence type="ECO:0000313" key="3">
    <source>
        <dbReference type="Proteomes" id="UP000499080"/>
    </source>
</evidence>
<dbReference type="SUPFAM" id="SSF56219">
    <property type="entry name" value="DNase I-like"/>
    <property type="match status" value="1"/>
</dbReference>
<dbReference type="GO" id="GO:0003964">
    <property type="term" value="F:RNA-directed DNA polymerase activity"/>
    <property type="evidence" value="ECO:0007669"/>
    <property type="project" value="UniProtKB-KW"/>
</dbReference>
<dbReference type="InterPro" id="IPR052560">
    <property type="entry name" value="RdDP_mobile_element"/>
</dbReference>
<sequence length="568" mass="65351">CLGLQETYLKPHLSAKFKNYATQRSDFQQGSRASGGVACLTSCQIPSKPILLNTQLQAVALQIQLNSRITVCYLYLPPSVHIEQRHLDDLIQQLPSPFFLLGDFNGHNPLWGSSDTNPRLCQIETLIEDHGLCILNDNSYTHFHQASHTFHTIDLAICSPSLAPFWKFSTSTNLFNSDHFPVVLTHIKNDPTFPKRPVKYIFRKADWPLFESLCQLTPDMVDKNSIDIAVNTITDCIITSTDISIPKTSGNIPKLSKPWWNTECDTCQKTLEKAWYNFRRYPTTHNLIKFKKAIAKFRQIRRRRKDKQDPNNYRPIALTSCLSKLLERMVNARLMHVLERSKWFVPSQSGFRRRRGTIDNLLRLETAIREAFVRKTHLVSIFFDIEKAYDRTWRHGILKDLSDIGLKGNLPLFIKNFLKTRIFQIRIGNILSDNFHQQEGVPQGSVLSVLLFIIKINGIVSKLPAYVNSTLFVDDIQIHCAGDDMGFIQRQLQTAVNNMTDWASKNGFIFSPQKTDCMHFCRRRGLHPDPEFQLNGSPIPIVQETKFLGIVFDRKLTFRSHIKHLKTS</sequence>